<feature type="chain" id="PRO_5016334317" evidence="1">
    <location>
        <begin position="20"/>
        <end position="195"/>
    </location>
</feature>
<dbReference type="GeneID" id="37074425"/>
<gene>
    <name evidence="2" type="ORF">BP01DRAFT_335473</name>
</gene>
<keyword evidence="3" id="KW-1185">Reference proteome</keyword>
<dbReference type="STRING" id="1450539.A0A318ZJU5"/>
<dbReference type="Proteomes" id="UP000248349">
    <property type="component" value="Unassembled WGS sequence"/>
</dbReference>
<evidence type="ECO:0000256" key="1">
    <source>
        <dbReference type="SAM" id="SignalP"/>
    </source>
</evidence>
<proteinExistence type="predicted"/>
<name>A0A318ZJU5_9EURO</name>
<organism evidence="2 3">
    <name type="scientific">Aspergillus saccharolyticus JOP 1030-1</name>
    <dbReference type="NCBI Taxonomy" id="1450539"/>
    <lineage>
        <taxon>Eukaryota</taxon>
        <taxon>Fungi</taxon>
        <taxon>Dikarya</taxon>
        <taxon>Ascomycota</taxon>
        <taxon>Pezizomycotina</taxon>
        <taxon>Eurotiomycetes</taxon>
        <taxon>Eurotiomycetidae</taxon>
        <taxon>Eurotiales</taxon>
        <taxon>Aspergillaceae</taxon>
        <taxon>Aspergillus</taxon>
        <taxon>Aspergillus subgen. Circumdati</taxon>
    </lineage>
</organism>
<accession>A0A318ZJU5</accession>
<dbReference type="RefSeq" id="XP_025433833.1">
    <property type="nucleotide sequence ID" value="XM_025573197.1"/>
</dbReference>
<sequence length="195" mass="22053">MRLLILGLWMMLAISPITATFSATCLKAIVALTSRPHAILEHFQHEVCDQGCRPTLSHWDLWTRNHTFVPAVRSLLVGADQPAQQEEAMKRLGDEVAALIKRQCGPILGGRDVCADRNTLAAFGTCFQKSFVRVALAYWPQLLPLASEPICRAQYEWVQQSRLWEEIIPGKMREYAGVCQQLGGEMMVMREMYSF</sequence>
<dbReference type="AlphaFoldDB" id="A0A318ZJU5"/>
<feature type="signal peptide" evidence="1">
    <location>
        <begin position="1"/>
        <end position="19"/>
    </location>
</feature>
<dbReference type="EMBL" id="KZ821223">
    <property type="protein sequence ID" value="PYH47851.1"/>
    <property type="molecule type" value="Genomic_DNA"/>
</dbReference>
<evidence type="ECO:0000313" key="3">
    <source>
        <dbReference type="Proteomes" id="UP000248349"/>
    </source>
</evidence>
<evidence type="ECO:0000313" key="2">
    <source>
        <dbReference type="EMBL" id="PYH47851.1"/>
    </source>
</evidence>
<protein>
    <submittedName>
        <fullName evidence="2">Uncharacterized protein</fullName>
    </submittedName>
</protein>
<reference evidence="2 3" key="1">
    <citation type="submission" date="2016-12" db="EMBL/GenBank/DDBJ databases">
        <title>The genomes of Aspergillus section Nigri reveals drivers in fungal speciation.</title>
        <authorList>
            <consortium name="DOE Joint Genome Institute"/>
            <person name="Vesth T.C."/>
            <person name="Nybo J."/>
            <person name="Theobald S."/>
            <person name="Brandl J."/>
            <person name="Frisvad J.C."/>
            <person name="Nielsen K.F."/>
            <person name="Lyhne E.K."/>
            <person name="Kogle M.E."/>
            <person name="Kuo A."/>
            <person name="Riley R."/>
            <person name="Clum A."/>
            <person name="Nolan M."/>
            <person name="Lipzen A."/>
            <person name="Salamov A."/>
            <person name="Henrissat B."/>
            <person name="Wiebenga A."/>
            <person name="De Vries R.P."/>
            <person name="Grigoriev I.V."/>
            <person name="Mortensen U.H."/>
            <person name="Andersen M.R."/>
            <person name="Baker S.E."/>
        </authorList>
    </citation>
    <scope>NUCLEOTIDE SEQUENCE [LARGE SCALE GENOMIC DNA]</scope>
    <source>
        <strain evidence="2 3">JOP 1030-1</strain>
    </source>
</reference>
<keyword evidence="1" id="KW-0732">Signal</keyword>
<dbReference type="OrthoDB" id="4477787at2759"/>